<feature type="transmembrane region" description="Helical" evidence="6">
    <location>
        <begin position="181"/>
        <end position="202"/>
    </location>
</feature>
<dbReference type="InterPro" id="IPR020846">
    <property type="entry name" value="MFS_dom"/>
</dbReference>
<keyword evidence="3 6" id="KW-0812">Transmembrane</keyword>
<dbReference type="GO" id="GO:0022857">
    <property type="term" value="F:transmembrane transporter activity"/>
    <property type="evidence" value="ECO:0007669"/>
    <property type="project" value="InterPro"/>
</dbReference>
<feature type="transmembrane region" description="Helical" evidence="6">
    <location>
        <begin position="374"/>
        <end position="394"/>
    </location>
</feature>
<dbReference type="KEGG" id="cbat:M666_07685"/>
<evidence type="ECO:0000256" key="2">
    <source>
        <dbReference type="ARBA" id="ARBA00022448"/>
    </source>
</evidence>
<dbReference type="GeneID" id="78060614"/>
<evidence type="ECO:0000256" key="6">
    <source>
        <dbReference type="SAM" id="Phobius"/>
    </source>
</evidence>
<evidence type="ECO:0000256" key="1">
    <source>
        <dbReference type="ARBA" id="ARBA00004141"/>
    </source>
</evidence>
<dbReference type="PROSITE" id="PS50850">
    <property type="entry name" value="MFS"/>
    <property type="match status" value="1"/>
</dbReference>
<dbReference type="RefSeq" id="WP_029447138.1">
    <property type="nucleotide sequence ID" value="NZ_CP009976.1"/>
</dbReference>
<evidence type="ECO:0000256" key="4">
    <source>
        <dbReference type="ARBA" id="ARBA00022989"/>
    </source>
</evidence>
<keyword evidence="2" id="KW-0813">Transport</keyword>
<feature type="transmembrane region" description="Helical" evidence="6">
    <location>
        <begin position="147"/>
        <end position="169"/>
    </location>
</feature>
<evidence type="ECO:0000256" key="3">
    <source>
        <dbReference type="ARBA" id="ARBA00022692"/>
    </source>
</evidence>
<keyword evidence="4 6" id="KW-1133">Transmembrane helix</keyword>
<dbReference type="SUPFAM" id="SSF103473">
    <property type="entry name" value="MFS general substrate transporter"/>
    <property type="match status" value="1"/>
</dbReference>
<evidence type="ECO:0000313" key="9">
    <source>
        <dbReference type="Proteomes" id="UP000030786"/>
    </source>
</evidence>
<dbReference type="Gene3D" id="1.20.1250.20">
    <property type="entry name" value="MFS general substrate transporter like domains"/>
    <property type="match status" value="1"/>
</dbReference>
<dbReference type="Proteomes" id="UP000030786">
    <property type="component" value="Chromosome"/>
</dbReference>
<feature type="transmembrane region" description="Helical" evidence="6">
    <location>
        <begin position="82"/>
        <end position="99"/>
    </location>
</feature>
<sequence length="436" mass="48518">MKIKKPNLTFWQIFNMNVGFLGIQYSFGLQQTAINPIFLYLGAPEEMLPILNIAGPVTGLIVQPIIGAVSDKTWSAKWGRRKPFFLLGAILGSLCLFAFPLSPTLWFAVGLLWILDVGNNMAMEPYRAFVGDKLPEKQLSLGYQMQSLFVGGGILLATLSIVLFQQWFGGDVEVKGAIPQWLYYSFFIGAVLSITTILWSVLKTPEIPPSEEEMKDINAHKALSFLERVKMPFIEISKAIKEMPWFMWMLSIVYLFQWYALFVYWQFITPLFRTTMGYDISTAASQSAKMSLTYNIVTAVVALVLVPLTLKFGGKKVYALSLFGTGIALFAIPYISDPILVLIPMVLFGIGWAAMMGIPYTMVSKIVPQDRRGVYMGILNMMIVIPMGIQTVTFGPIFKNLLGGSAVNAILFGGVFFILAGVFAFRLKVPKTAMDS</sequence>
<protein>
    <submittedName>
        <fullName evidence="8">Sugar transporter</fullName>
    </submittedName>
</protein>
<feature type="domain" description="Major facilitator superfamily (MFS) profile" evidence="7">
    <location>
        <begin position="12"/>
        <end position="432"/>
    </location>
</feature>
<feature type="transmembrane region" description="Helical" evidence="6">
    <location>
        <begin position="47"/>
        <end position="70"/>
    </location>
</feature>
<comment type="subcellular location">
    <subcellularLocation>
        <location evidence="1">Membrane</location>
        <topology evidence="1">Multi-pass membrane protein</topology>
    </subcellularLocation>
</comment>
<keyword evidence="5 6" id="KW-0472">Membrane</keyword>
<reference evidence="8 9" key="1">
    <citation type="journal article" date="2014" name="Environ. Microbiol.">
        <title>Contrasting genomic patterns and infection strategies of two co-existing Bacteroidetes podovirus genera.</title>
        <authorList>
            <person name="Holmfeldt K."/>
            <person name="Howard-Varona C."/>
            <person name="Solonenko N."/>
            <person name="Sullivan M.B."/>
        </authorList>
    </citation>
    <scope>NUCLEOTIDE SEQUENCE [LARGE SCALE GENOMIC DNA]</scope>
    <source>
        <strain evidence="8 9">18</strain>
    </source>
</reference>
<feature type="transmembrane region" description="Helical" evidence="6">
    <location>
        <begin position="245"/>
        <end position="267"/>
    </location>
</feature>
<dbReference type="PANTHER" id="PTHR19432:SF35">
    <property type="entry name" value="SOLUTE CARRIER FAMILY 45 MEMBER 3 ISOFORM X1"/>
    <property type="match status" value="1"/>
</dbReference>
<evidence type="ECO:0000313" key="8">
    <source>
        <dbReference type="EMBL" id="AIZ41463.1"/>
    </source>
</evidence>
<dbReference type="InterPro" id="IPR011701">
    <property type="entry name" value="MFS"/>
</dbReference>
<feature type="transmembrane region" description="Helical" evidence="6">
    <location>
        <begin position="406"/>
        <end position="427"/>
    </location>
</feature>
<evidence type="ECO:0000256" key="5">
    <source>
        <dbReference type="ARBA" id="ARBA00023136"/>
    </source>
</evidence>
<dbReference type="EMBL" id="CP009976">
    <property type="protein sequence ID" value="AIZ41463.1"/>
    <property type="molecule type" value="Genomic_DNA"/>
</dbReference>
<dbReference type="Pfam" id="PF07690">
    <property type="entry name" value="MFS_1"/>
    <property type="match status" value="1"/>
</dbReference>
<accession>A0AAU8RL03</accession>
<keyword evidence="8" id="KW-0762">Sugar transport</keyword>
<gene>
    <name evidence="8" type="ORF">M666_07685</name>
</gene>
<organism evidence="8 9">
    <name type="scientific">Cellulophaga baltica 18</name>
    <dbReference type="NCBI Taxonomy" id="1348584"/>
    <lineage>
        <taxon>Bacteria</taxon>
        <taxon>Pseudomonadati</taxon>
        <taxon>Bacteroidota</taxon>
        <taxon>Flavobacteriia</taxon>
        <taxon>Flavobacteriales</taxon>
        <taxon>Flavobacteriaceae</taxon>
        <taxon>Cellulophaga</taxon>
    </lineage>
</organism>
<name>A0AAU8RL03_9FLAO</name>
<evidence type="ECO:0000259" key="7">
    <source>
        <dbReference type="PROSITE" id="PS50850"/>
    </source>
</evidence>
<proteinExistence type="predicted"/>
<dbReference type="InterPro" id="IPR036259">
    <property type="entry name" value="MFS_trans_sf"/>
</dbReference>
<feature type="transmembrane region" description="Helical" evidence="6">
    <location>
        <begin position="341"/>
        <end position="362"/>
    </location>
</feature>
<feature type="transmembrane region" description="Helical" evidence="6">
    <location>
        <begin position="292"/>
        <end position="310"/>
    </location>
</feature>
<dbReference type="PANTHER" id="PTHR19432">
    <property type="entry name" value="SUGAR TRANSPORTER"/>
    <property type="match status" value="1"/>
</dbReference>
<feature type="transmembrane region" description="Helical" evidence="6">
    <location>
        <begin position="317"/>
        <end position="335"/>
    </location>
</feature>
<dbReference type="GO" id="GO:0016020">
    <property type="term" value="C:membrane"/>
    <property type="evidence" value="ECO:0007669"/>
    <property type="project" value="UniProtKB-SubCell"/>
</dbReference>
<dbReference type="AlphaFoldDB" id="A0AAU8RL03"/>